<dbReference type="PANTHER" id="PTHR21503:SF52">
    <property type="entry name" value="F-BOX DOMAIN-CONTAINING PROTEIN"/>
    <property type="match status" value="1"/>
</dbReference>
<sequence>MSSPFPLLHLPRLVLCEVFKSLSIGEKILLSLCSRKISIQINMARLYSQKVIVDLDCSKQKIEVRSENSEDTFEISFFQNSGKTLSSNTRQLPFASCTVRVMSIRKGIRTFWKNNQKEGYLSVIRHLLKMFQCRISTYSDCFYSDLFQPTISMLFNLQAEFKMLCICLNRLKNDNLLWNQISSNLGLVEFLRISYIYDTDFKPVFPSWPQKISITSSDWFTLKSLLACTSTTITLVQSPLENKDLDEVLKNWKAGGFPNLKYLMIHSLRSTDDGEHILGMYWRDLDGMTIQNDDGSKNATIQLGPHCIEMSVTSFV</sequence>
<protein>
    <recommendedName>
        <fullName evidence="1">F-box domain-containing protein</fullName>
    </recommendedName>
</protein>
<dbReference type="STRING" id="31234.E3NID9"/>
<dbReference type="HOGENOM" id="CLU_028840_6_0_1"/>
<accession>E3NID9</accession>
<dbReference type="CTD" id="9803890"/>
<gene>
    <name evidence="2" type="ORF">CRE_05253</name>
</gene>
<dbReference type="RefSeq" id="XP_003091837.2">
    <property type="nucleotide sequence ID" value="XM_003091789.2"/>
</dbReference>
<keyword evidence="3" id="KW-1185">Reference proteome</keyword>
<evidence type="ECO:0000313" key="2">
    <source>
        <dbReference type="EMBL" id="EFO98957.1"/>
    </source>
</evidence>
<dbReference type="EMBL" id="DS268699">
    <property type="protein sequence ID" value="EFO98957.1"/>
    <property type="molecule type" value="Genomic_DNA"/>
</dbReference>
<dbReference type="GeneID" id="9803890"/>
<dbReference type="eggNOG" id="ENOG502RT6G">
    <property type="taxonomic scope" value="Eukaryota"/>
</dbReference>
<dbReference type="PANTHER" id="PTHR21503">
    <property type="entry name" value="F-BOX-CONTAINING HYPOTHETICAL PROTEIN C.ELEGANS"/>
    <property type="match status" value="1"/>
</dbReference>
<dbReference type="PROSITE" id="PS50181">
    <property type="entry name" value="FBOX"/>
    <property type="match status" value="1"/>
</dbReference>
<dbReference type="Pfam" id="PF07735">
    <property type="entry name" value="FBA_2"/>
    <property type="match status" value="1"/>
</dbReference>
<dbReference type="InterPro" id="IPR001810">
    <property type="entry name" value="F-box_dom"/>
</dbReference>
<evidence type="ECO:0000313" key="3">
    <source>
        <dbReference type="Proteomes" id="UP000008281"/>
    </source>
</evidence>
<dbReference type="InterPro" id="IPR012885">
    <property type="entry name" value="F-box_Sdz-33"/>
</dbReference>
<proteinExistence type="predicted"/>
<dbReference type="Proteomes" id="UP000008281">
    <property type="component" value="Unassembled WGS sequence"/>
</dbReference>
<evidence type="ECO:0000259" key="1">
    <source>
        <dbReference type="PROSITE" id="PS50181"/>
    </source>
</evidence>
<dbReference type="FunCoup" id="E3NID9">
    <property type="interactions" value="549"/>
</dbReference>
<name>E3NID9_CAERE</name>
<feature type="domain" description="F-box" evidence="1">
    <location>
        <begin position="4"/>
        <end position="50"/>
    </location>
</feature>
<reference evidence="2" key="1">
    <citation type="submission" date="2007-07" db="EMBL/GenBank/DDBJ databases">
        <title>PCAP assembly of the Caenorhabditis remanei genome.</title>
        <authorList>
            <consortium name="The Caenorhabditis remanei Sequencing Consortium"/>
            <person name="Wilson R.K."/>
        </authorList>
    </citation>
    <scope>NUCLEOTIDE SEQUENCE [LARGE SCALE GENOMIC DNA]</scope>
    <source>
        <strain evidence="2">PB4641</strain>
    </source>
</reference>
<dbReference type="KEGG" id="crq:GCK72_003038"/>
<dbReference type="AlphaFoldDB" id="E3NID9"/>
<organism evidence="3">
    <name type="scientific">Caenorhabditis remanei</name>
    <name type="common">Caenorhabditis vulgaris</name>
    <dbReference type="NCBI Taxonomy" id="31234"/>
    <lineage>
        <taxon>Eukaryota</taxon>
        <taxon>Metazoa</taxon>
        <taxon>Ecdysozoa</taxon>
        <taxon>Nematoda</taxon>
        <taxon>Chromadorea</taxon>
        <taxon>Rhabditida</taxon>
        <taxon>Rhabditina</taxon>
        <taxon>Rhabditomorpha</taxon>
        <taxon>Rhabditoidea</taxon>
        <taxon>Rhabditidae</taxon>
        <taxon>Peloderinae</taxon>
        <taxon>Caenorhabditis</taxon>
    </lineage>
</organism>
<dbReference type="InParanoid" id="E3NID9"/>